<dbReference type="OrthoDB" id="2150604at2759"/>
<dbReference type="InterPro" id="IPR010828">
    <property type="entry name" value="Atf2/Sli1-like"/>
</dbReference>
<dbReference type="EMBL" id="NHZQ01000404">
    <property type="protein sequence ID" value="PSK38054.1"/>
    <property type="molecule type" value="Genomic_DNA"/>
</dbReference>
<dbReference type="STRING" id="40998.A0A2P7YQ18"/>
<dbReference type="GO" id="GO:0008080">
    <property type="term" value="F:N-acetyltransferase activity"/>
    <property type="evidence" value="ECO:0007669"/>
    <property type="project" value="TreeGrafter"/>
</dbReference>
<dbReference type="PANTHER" id="PTHR28037">
    <property type="entry name" value="ALCOHOL O-ACETYLTRANSFERASE 1-RELATED"/>
    <property type="match status" value="1"/>
</dbReference>
<dbReference type="SUPFAM" id="SSF52777">
    <property type="entry name" value="CoA-dependent acyltransferases"/>
    <property type="match status" value="2"/>
</dbReference>
<reference evidence="1 2" key="1">
    <citation type="submission" date="2017-05" db="EMBL/GenBank/DDBJ databases">
        <title>Draft genome sequence of Elsinoe australis.</title>
        <authorList>
            <person name="Cheng Q."/>
        </authorList>
    </citation>
    <scope>NUCLEOTIDE SEQUENCE [LARGE SCALE GENOMIC DNA]</scope>
    <source>
        <strain evidence="1 2">NL1</strain>
    </source>
</reference>
<dbReference type="Gene3D" id="3.30.559.30">
    <property type="entry name" value="Nonribosomal peptide synthetase, condensation domain"/>
    <property type="match status" value="1"/>
</dbReference>
<dbReference type="InterPro" id="IPR023213">
    <property type="entry name" value="CAT-like_dom_sf"/>
</dbReference>
<dbReference type="Proteomes" id="UP000243723">
    <property type="component" value="Unassembled WGS sequence"/>
</dbReference>
<proteinExistence type="predicted"/>
<accession>A0A2P7YQ18</accession>
<evidence type="ECO:0000313" key="1">
    <source>
        <dbReference type="EMBL" id="PSK38054.1"/>
    </source>
</evidence>
<organism evidence="1 2">
    <name type="scientific">Elsinoe australis</name>
    <dbReference type="NCBI Taxonomy" id="40998"/>
    <lineage>
        <taxon>Eukaryota</taxon>
        <taxon>Fungi</taxon>
        <taxon>Dikarya</taxon>
        <taxon>Ascomycota</taxon>
        <taxon>Pezizomycotina</taxon>
        <taxon>Dothideomycetes</taxon>
        <taxon>Dothideomycetidae</taxon>
        <taxon>Myriangiales</taxon>
        <taxon>Elsinoaceae</taxon>
        <taxon>Elsinoe</taxon>
    </lineage>
</organism>
<name>A0A2P7YQ18_9PEZI</name>
<sequence>MATQNEFQRLASPNEQRTISREDLGLYHAVIVGVVYKLSEGLDVTSTSTHFQPLRHCVDRNPYLSVVTKGNDTDKAYYERVPSVDLSQHIQIIQNTSADSDDLSAMQKVITSDLDRPFPPGIPPWRTLILPLSNQRLFLAFAFSHSIGDGTTGLIFHRTFLEGLSLTNLSPHPSPNLVSIPSHPLPASFDTPTTLPISYRFLLSTILTPLLPTSLTSLLNLSTTDPTPTTWTGGPHPLTPPHSHHSKAHLFTLPPATLAAALHECRAHTTTLTALLTHLIARSIASSLPPATQATDLISETAINLRRAAGVSSTEAGNFVSVVAERHPCGAFPQGDDAGAVGMTEAEWEKVKGTSKALAEKAGTLRDQAVGLLRYVSSVRKWVGEKLGQKRGVSFEVSNLGVFDAGVEEKGKGQAGIEEVVFAQPGMVVGAALAFNLVSVKGGGLVGSVTWSEGALGLEKDEGEAEFVRRVCEGVRRGLEEVGSGQ</sequence>
<evidence type="ECO:0008006" key="3">
    <source>
        <dbReference type="Google" id="ProtNLM"/>
    </source>
</evidence>
<dbReference type="AlphaFoldDB" id="A0A2P7YQ18"/>
<dbReference type="Gene3D" id="3.30.559.10">
    <property type="entry name" value="Chloramphenicol acetyltransferase-like domain"/>
    <property type="match status" value="1"/>
</dbReference>
<dbReference type="PANTHER" id="PTHR28037:SF1">
    <property type="entry name" value="ALCOHOL O-ACETYLTRANSFERASE 1-RELATED"/>
    <property type="match status" value="1"/>
</dbReference>
<evidence type="ECO:0000313" key="2">
    <source>
        <dbReference type="Proteomes" id="UP000243723"/>
    </source>
</evidence>
<dbReference type="Pfam" id="PF07247">
    <property type="entry name" value="AATase"/>
    <property type="match status" value="1"/>
</dbReference>
<protein>
    <recommendedName>
        <fullName evidence="3">Alcohol acetyltransferase</fullName>
    </recommendedName>
</protein>
<gene>
    <name evidence="1" type="ORF">B9Z65_1245</name>
</gene>
<dbReference type="InterPro" id="IPR052058">
    <property type="entry name" value="Alcohol_O-acetyltransferase"/>
</dbReference>
<comment type="caution">
    <text evidence="1">The sequence shown here is derived from an EMBL/GenBank/DDBJ whole genome shotgun (WGS) entry which is preliminary data.</text>
</comment>
<keyword evidence="2" id="KW-1185">Reference proteome</keyword>